<dbReference type="AlphaFoldDB" id="A0A081NDD3"/>
<dbReference type="RefSeq" id="WP_034840009.1">
    <property type="nucleotide sequence ID" value="NZ_JOKH01000005.1"/>
</dbReference>
<keyword evidence="1 2" id="KW-0472">Membrane</keyword>
<sequence length="129" mass="14585">MFRVLLALVGLLSLAAGVLGIVLPLLPTTPFLLLSAFCFARSSQRLHHWLMNHRHFGTLLSNWEKHRGMKASHKRRAILFTVLSFMLSIALSPLWEVRVFLIFMAICVLTGMSRIAVIPDEQESRSLTT</sequence>
<evidence type="ECO:0000256" key="2">
    <source>
        <dbReference type="SAM" id="Phobius"/>
    </source>
</evidence>
<gene>
    <name evidence="3" type="ORF">GZ78_21590</name>
</gene>
<dbReference type="STRING" id="1137799.GZ78_21590"/>
<dbReference type="PIRSF" id="PIRSF016789">
    <property type="entry name" value="DUF454"/>
    <property type="match status" value="1"/>
</dbReference>
<feature type="transmembrane region" description="Helical" evidence="2">
    <location>
        <begin position="100"/>
        <end position="117"/>
    </location>
</feature>
<reference evidence="3 4" key="1">
    <citation type="submission" date="2014-06" db="EMBL/GenBank/DDBJ databases">
        <title>Whole Genome Sequences of Three Symbiotic Endozoicomonas Bacteria.</title>
        <authorList>
            <person name="Neave M.J."/>
            <person name="Apprill A."/>
            <person name="Voolstra C.R."/>
        </authorList>
    </citation>
    <scope>NUCLEOTIDE SEQUENCE [LARGE SCALE GENOMIC DNA]</scope>
    <source>
        <strain evidence="3 4">DSM 25634</strain>
    </source>
</reference>
<dbReference type="Pfam" id="PF04304">
    <property type="entry name" value="DUF454"/>
    <property type="match status" value="1"/>
</dbReference>
<organism evidence="3 4">
    <name type="scientific">Endozoicomonas numazuensis</name>
    <dbReference type="NCBI Taxonomy" id="1137799"/>
    <lineage>
        <taxon>Bacteria</taxon>
        <taxon>Pseudomonadati</taxon>
        <taxon>Pseudomonadota</taxon>
        <taxon>Gammaproteobacteria</taxon>
        <taxon>Oceanospirillales</taxon>
        <taxon>Endozoicomonadaceae</taxon>
        <taxon>Endozoicomonas</taxon>
    </lineage>
</organism>
<evidence type="ECO:0000313" key="3">
    <source>
        <dbReference type="EMBL" id="KEQ16456.1"/>
    </source>
</evidence>
<keyword evidence="1" id="KW-1003">Cell membrane</keyword>
<comment type="caution">
    <text evidence="3">The sequence shown here is derived from an EMBL/GenBank/DDBJ whole genome shotgun (WGS) entry which is preliminary data.</text>
</comment>
<proteinExistence type="predicted"/>
<dbReference type="PANTHER" id="PTHR35813:SF1">
    <property type="entry name" value="INNER MEMBRANE PROTEIN YBAN"/>
    <property type="match status" value="1"/>
</dbReference>
<keyword evidence="1" id="KW-0997">Cell inner membrane</keyword>
<keyword evidence="2" id="KW-0812">Transmembrane</keyword>
<keyword evidence="4" id="KW-1185">Reference proteome</keyword>
<accession>A0A081NDD3</accession>
<dbReference type="EMBL" id="JOKH01000005">
    <property type="protein sequence ID" value="KEQ16456.1"/>
    <property type="molecule type" value="Genomic_DNA"/>
</dbReference>
<name>A0A081NDD3_9GAMM</name>
<comment type="subcellular location">
    <subcellularLocation>
        <location evidence="1">Cell inner membrane</location>
        <topology evidence="1">Multi-pass membrane protein</topology>
    </subcellularLocation>
</comment>
<evidence type="ECO:0000256" key="1">
    <source>
        <dbReference type="PIRNR" id="PIRNR016789"/>
    </source>
</evidence>
<feature type="transmembrane region" description="Helical" evidence="2">
    <location>
        <begin position="77"/>
        <end position="94"/>
    </location>
</feature>
<keyword evidence="2" id="KW-1133">Transmembrane helix</keyword>
<evidence type="ECO:0000313" key="4">
    <source>
        <dbReference type="Proteomes" id="UP000028073"/>
    </source>
</evidence>
<dbReference type="GO" id="GO:0005886">
    <property type="term" value="C:plasma membrane"/>
    <property type="evidence" value="ECO:0007669"/>
    <property type="project" value="UniProtKB-SubCell"/>
</dbReference>
<dbReference type="PANTHER" id="PTHR35813">
    <property type="entry name" value="INNER MEMBRANE PROTEIN YBAN"/>
    <property type="match status" value="1"/>
</dbReference>
<dbReference type="eggNOG" id="COG2832">
    <property type="taxonomic scope" value="Bacteria"/>
</dbReference>
<dbReference type="Proteomes" id="UP000028073">
    <property type="component" value="Unassembled WGS sequence"/>
</dbReference>
<dbReference type="OrthoDB" id="9816293at2"/>
<dbReference type="InterPro" id="IPR007401">
    <property type="entry name" value="DUF454"/>
</dbReference>
<protein>
    <recommendedName>
        <fullName evidence="1">Inner membrane protein</fullName>
    </recommendedName>
</protein>